<organism evidence="2 3">
    <name type="scientific">Hallella colorans</name>
    <dbReference type="NCBI Taxonomy" id="1703337"/>
    <lineage>
        <taxon>Bacteria</taxon>
        <taxon>Pseudomonadati</taxon>
        <taxon>Bacteroidota</taxon>
        <taxon>Bacteroidia</taxon>
        <taxon>Bacteroidales</taxon>
        <taxon>Prevotellaceae</taxon>
        <taxon>Hallella</taxon>
    </lineage>
</organism>
<name>A0A2U0U6Z2_9BACT</name>
<evidence type="ECO:0008006" key="4">
    <source>
        <dbReference type="Google" id="ProtNLM"/>
    </source>
</evidence>
<dbReference type="Proteomes" id="UP000245870">
    <property type="component" value="Unassembled WGS sequence"/>
</dbReference>
<dbReference type="PROSITE" id="PS51257">
    <property type="entry name" value="PROKAR_LIPOPROTEIN"/>
    <property type="match status" value="1"/>
</dbReference>
<keyword evidence="1" id="KW-0472">Membrane</keyword>
<evidence type="ECO:0000313" key="3">
    <source>
        <dbReference type="Proteomes" id="UP000245870"/>
    </source>
</evidence>
<evidence type="ECO:0000313" key="2">
    <source>
        <dbReference type="EMBL" id="PVX53420.1"/>
    </source>
</evidence>
<keyword evidence="3" id="KW-1185">Reference proteome</keyword>
<dbReference type="EMBL" id="QENY01000012">
    <property type="protein sequence ID" value="PVX53420.1"/>
    <property type="molecule type" value="Genomic_DNA"/>
</dbReference>
<feature type="non-terminal residue" evidence="2">
    <location>
        <position position="51"/>
    </location>
</feature>
<comment type="caution">
    <text evidence="2">The sequence shown here is derived from an EMBL/GenBank/DDBJ whole genome shotgun (WGS) entry which is preliminary data.</text>
</comment>
<keyword evidence="1" id="KW-1133">Transmembrane helix</keyword>
<proteinExistence type="predicted"/>
<sequence>MRSIEWCKIIRYLQFFSLAYCCLLAFFSCYLIYYNNEIISFYSVFCNDFGK</sequence>
<evidence type="ECO:0000256" key="1">
    <source>
        <dbReference type="SAM" id="Phobius"/>
    </source>
</evidence>
<feature type="transmembrane region" description="Helical" evidence="1">
    <location>
        <begin position="12"/>
        <end position="33"/>
    </location>
</feature>
<protein>
    <recommendedName>
        <fullName evidence="4">Lipoprotein</fullName>
    </recommendedName>
</protein>
<dbReference type="AlphaFoldDB" id="A0A2U0U6Z2"/>
<gene>
    <name evidence="2" type="ORF">C7379_1121</name>
</gene>
<accession>A0A2U0U6Z2</accession>
<reference evidence="2 3" key="1">
    <citation type="submission" date="2018-05" db="EMBL/GenBank/DDBJ databases">
        <title>Genomic Encyclopedia of Type Strains, Phase IV (KMG-IV): sequencing the most valuable type-strain genomes for metagenomic binning, comparative biology and taxonomic classification.</title>
        <authorList>
            <person name="Goeker M."/>
        </authorList>
    </citation>
    <scope>NUCLEOTIDE SEQUENCE [LARGE SCALE GENOMIC DNA]</scope>
    <source>
        <strain evidence="2 3">DSM 100333</strain>
    </source>
</reference>
<keyword evidence="1" id="KW-0812">Transmembrane</keyword>